<organism evidence="3 4">
    <name type="scientific">Westerdykella ornata</name>
    <dbReference type="NCBI Taxonomy" id="318751"/>
    <lineage>
        <taxon>Eukaryota</taxon>
        <taxon>Fungi</taxon>
        <taxon>Dikarya</taxon>
        <taxon>Ascomycota</taxon>
        <taxon>Pezizomycotina</taxon>
        <taxon>Dothideomycetes</taxon>
        <taxon>Pleosporomycetidae</taxon>
        <taxon>Pleosporales</taxon>
        <taxon>Sporormiaceae</taxon>
        <taxon>Westerdykella</taxon>
    </lineage>
</organism>
<keyword evidence="4" id="KW-1185">Reference proteome</keyword>
<dbReference type="AlphaFoldDB" id="A0A6A6J544"/>
<evidence type="ECO:0000256" key="1">
    <source>
        <dbReference type="SAM" id="MobiDB-lite"/>
    </source>
</evidence>
<evidence type="ECO:0000259" key="2">
    <source>
        <dbReference type="Pfam" id="PF24870"/>
    </source>
</evidence>
<feature type="region of interest" description="Disordered" evidence="1">
    <location>
        <begin position="409"/>
        <end position="445"/>
    </location>
</feature>
<dbReference type="InterPro" id="IPR056637">
    <property type="entry name" value="DUF7735"/>
</dbReference>
<dbReference type="PANTHER" id="PTHR42029:SF3">
    <property type="entry name" value="AN04G07800"/>
    <property type="match status" value="1"/>
</dbReference>
<accession>A0A6A6J544</accession>
<evidence type="ECO:0000313" key="3">
    <source>
        <dbReference type="EMBL" id="KAF2271512.1"/>
    </source>
</evidence>
<feature type="compositionally biased region" description="Low complexity" evidence="1">
    <location>
        <begin position="431"/>
        <end position="445"/>
    </location>
</feature>
<dbReference type="OrthoDB" id="4940591at2759"/>
<protein>
    <recommendedName>
        <fullName evidence="2">DUF7735 domain-containing protein</fullName>
    </recommendedName>
</protein>
<reference evidence="3" key="1">
    <citation type="journal article" date="2020" name="Stud. Mycol.">
        <title>101 Dothideomycetes genomes: a test case for predicting lifestyles and emergence of pathogens.</title>
        <authorList>
            <person name="Haridas S."/>
            <person name="Albert R."/>
            <person name="Binder M."/>
            <person name="Bloem J."/>
            <person name="Labutti K."/>
            <person name="Salamov A."/>
            <person name="Andreopoulos B."/>
            <person name="Baker S."/>
            <person name="Barry K."/>
            <person name="Bills G."/>
            <person name="Bluhm B."/>
            <person name="Cannon C."/>
            <person name="Castanera R."/>
            <person name="Culley D."/>
            <person name="Daum C."/>
            <person name="Ezra D."/>
            <person name="Gonzalez J."/>
            <person name="Henrissat B."/>
            <person name="Kuo A."/>
            <person name="Liang C."/>
            <person name="Lipzen A."/>
            <person name="Lutzoni F."/>
            <person name="Magnuson J."/>
            <person name="Mondo S."/>
            <person name="Nolan M."/>
            <person name="Ohm R."/>
            <person name="Pangilinan J."/>
            <person name="Park H.-J."/>
            <person name="Ramirez L."/>
            <person name="Alfaro M."/>
            <person name="Sun H."/>
            <person name="Tritt A."/>
            <person name="Yoshinaga Y."/>
            <person name="Zwiers L.-H."/>
            <person name="Turgeon B."/>
            <person name="Goodwin S."/>
            <person name="Spatafora J."/>
            <person name="Crous P."/>
            <person name="Grigoriev I."/>
        </authorList>
    </citation>
    <scope>NUCLEOTIDE SEQUENCE</scope>
    <source>
        <strain evidence="3">CBS 379.55</strain>
    </source>
</reference>
<gene>
    <name evidence="3" type="ORF">EI97DRAFT_504918</name>
</gene>
<evidence type="ECO:0000313" key="4">
    <source>
        <dbReference type="Proteomes" id="UP000800097"/>
    </source>
</evidence>
<dbReference type="PANTHER" id="PTHR42029">
    <property type="entry name" value="AN04G07800"/>
    <property type="match status" value="1"/>
</dbReference>
<dbReference type="Pfam" id="PF24870">
    <property type="entry name" value="DUF7735"/>
    <property type="match status" value="1"/>
</dbReference>
<dbReference type="GeneID" id="54556034"/>
<feature type="compositionally biased region" description="Polar residues" evidence="1">
    <location>
        <begin position="412"/>
        <end position="430"/>
    </location>
</feature>
<dbReference type="RefSeq" id="XP_033649051.1">
    <property type="nucleotide sequence ID" value="XM_033802859.1"/>
</dbReference>
<proteinExistence type="predicted"/>
<name>A0A6A6J544_WESOR</name>
<feature type="domain" description="DUF7735" evidence="2">
    <location>
        <begin position="273"/>
        <end position="405"/>
    </location>
</feature>
<dbReference type="Proteomes" id="UP000800097">
    <property type="component" value="Unassembled WGS sequence"/>
</dbReference>
<dbReference type="EMBL" id="ML986539">
    <property type="protein sequence ID" value="KAF2271512.1"/>
    <property type="molecule type" value="Genomic_DNA"/>
</dbReference>
<sequence>MPDLSEIDYSEDATVAAFRDYYRFLTMMYLDESLIQEPPEGGWPHITPDRWKGFDKTEEVFSLLRHLPYVTEKDGTMFTAPEGPFANYSEFPDCDGKLLKQQTELEFDYGDYEIPPHIIGLVMFRRHGPRFLLDTKLGVVYWFDCPGPVKYTGPEQVGPDVYDWEDYIYEDGTPLITDEKQAEWRASGGVWTIPDFFEMLKFHFRELNFVPIGSGIVTDIWIRRPAEKQSKVENIQQTYRAYVNIGKSGCRDPVYLACFPSPSFLKGSPLSLLLPTATPTGEEDMWNCALSNYSPFFNPPKPTGTLLDALNSYGDKLLETCTEFRCPYPDATKWCGFTTAVETAVLPAYTSYASSASLWWANHSALAIDLAERCPHYWYKAATDHAIDAIWLNQTIINAECFAKPSVVEPSPTGSSPVRSSTLVPSRTGTASSLPSSTGVSSASSTVLSSPSWIWRMLLPIWLVW</sequence>